<name>A0A0M0K330_9EUKA</name>
<dbReference type="PANTHER" id="PTHR24113">
    <property type="entry name" value="RAN GTPASE-ACTIVATING PROTEIN 1"/>
    <property type="match status" value="1"/>
</dbReference>
<evidence type="ECO:0000313" key="5">
    <source>
        <dbReference type="EMBL" id="KOO32798.1"/>
    </source>
</evidence>
<dbReference type="GO" id="GO:0048471">
    <property type="term" value="C:perinuclear region of cytoplasm"/>
    <property type="evidence" value="ECO:0007669"/>
    <property type="project" value="TreeGrafter"/>
</dbReference>
<sequence length="2566" mass="278599">MWDELTALRHSLIGRWRSGSKAADACGHPSVAATHIDTSNEQTSHDQTSASHDEVNPPRVEPVLDWTSEATTRSWLDEHKVPIDLWGTGTAKSVGHLWAEVKQGECTLTYEEGRALRELRVVKMRVLHPTSTQHLIEQKQTLANGKEKIRGGVPGEKLINDEVAEDGAVRGVKEELGWEVVGAPRLLHTTVEVKPSESFPGLMSRYTFYEYALNVRGLSEEHLKPLFITVEGDRKHHWQWRDAIVQPLEGLELRDADVRLIERLFEKATRVRVSPLHGGLSGSLVLRTQAFYDDTPDEPRVTKLDAAKALMTEVARTRAAARFGVPVARVIRGPIFSEEQTAHSLAFVEAKIDAPLRERLRDNSIRLVRCSWLRSAEADAAFSRGPLGEVIVKRRQDLPYEAFVPAAEAADMLRRDDRSVLALSQAWQTPQHPDPHGNTLKAVRNYLNTERDTDSCGLFWDFLSIYQKDPITWDRTEEEDVVFRRGLDVMTLLYASLTGTTVLLQTEVPTRPQQYEGQLTVWNVSDQAVLEKEMAHFGKVKGITVTGTTATVSFETEVVAEKAQEALTVERACHAYNEREYKARGWTSLEQGAARIVAAHLKAAEGRLPLRFQMAEESRSKIIDISGGRVTKVVTLDSPERELANAKAAIACAKFTGKGDETVVNALLASFNLVVLDGLERWAREPAQATEVEPRGAVVLELAGACWMMPDFCERADGEQAGDNPLISTLKTRAVPRLMWRRANRSWPIFGLNDAPVPEIASAVSTLFGPGGPISTLALRSAQRAPAGGDDGKPGPKYFGRWRTELAARAVAVLVCPDDRSSKLASALRDAACDAEWLEEKHAARYADSFLLELEPAEREAAQTSCDDLLALLERLRDVPWATRWAPLQVQVHGDLNLSNVLIDKRGELWLIDFAHFHVDGVADDAAFFISRLLFQHAPIPPTPDDVHKAKLKEADGAPRPNLLVDVLGLSAAKAKQLQEKGSLHGHTDNEWLGDGRTADAALREMEQVVDALFGCDDPWAPKRPKEAASWSTGASEVFELCVTVAKCTRGLCARCCAKVNADSANTVAEDAHPSLLLLPLLGCALASLRYPQLSRRHKRLAWYAVRKLSTALQHRMAEPASVPGTRVPTSPTGLLWAAGQPVVVLTGSLIDGGEGNVRLDVCSEGNVRLDICSEVVLPWRKGADGAEALEDARRAREDVATLKAKLLFDTETTASTSLRAESALTALRAAALTSDAARRAVVKAVAKLDSLVRDERGESAQEEAARVHAILDAFWCHDVDRECVAAWRASGVAGVRTFASGTLLTVTVDGLRWRDARVEGADGGTHRLVWLDDDSRAQVALHPWNHGLRELPADDHNAARRQYERTLGTDHAAIVDALSGKRLDVRQQCVPLAVATGEGKEHFGDVGALAKKLLDLHRGRCEEGTAEKHGGVLLTGPPAAGKTCLISQLVTHVLNDPDRRLVPVLVRVQQLQRLLLLEEHRDIFATAWNWVDAYLRCMHGADADVYRMLRGAMRARRALLLLDGMDEGGKMRAAIERHVTEVLAPQGHVLLATSRPEGLDKTRFEEHFLALELQPLNETQQQSVVEQRVGKERGDTLWREIASTARRDELNVTSNPLMLSMVISLFEARGALPRNVAELYAAASRAMLEGAERKERGSAGVEHMRSIIQAIFFEAHVADRRIIEEEQMLAAAVGLHASAADLLAAMRWPVCANKPKVGEYAEVRHGPHAGRRGEVSNAVASAYEVKFEDGTTSGKLKSDDLMSSGKRRAEFGADYHLKLREAHDALPVELREALDAVRDRVRRGRLPLLSLLQANPLQLQASHLSFQEYHAACALCDGVKLPPGQLPWQWTAWWANVLRIGEAQGATFQAGLLRAADVGESLKLSRRVAKSPTALRAVLLLAEKVSHVDLSENELDEAEAAEVAKALDVMSAKTYADVEVEERQVLKNLSVAYNPKIIGKAAQQLAAAALGSSSLEVLSGVPMKELREDTLTELKLQHKHLGQTEGIVLAELIRSSAVLKNLSVAWNNIDGEAAEQLAKAVLSSTSLEVFSEIPIKELRADALTELDLVNKGFGVSGALVVSELFKLSVELKHCILLKNDLDVQSAEMLAKIGMEKGIMLSGMKHDQTKADFRSLKLRLGPADAILFASDLKSMEKLTIIDLRFNLIGTAGITAIVDALSSARLVLLTSLDLYRNNIGDEGAMAIAGALQGKAKLTSLTLSWNNIGARGVEAIVDALQSSMSELTSLHIQDNSLGAAGAKAIADALQSGKTKLADLNLRANNISTEGAKAITDALKSGKTVVTTLNLAVNRIGNDGAKGIADALSSAKTLTVLNLSDNQIDAVGAEAIANALQSGEATLTSLDLRFNDIGSAGVKAILDALSSGGACLTDLNLHNTAFDNNGAMAIAEVLKSGKSNLTSLILGQNMIGEEGAKAIAGALQSGKSKLTSLILGQNTIGEEGAKAIAGALQSGKTKLTSLGLSGNEISAGGAKAIAVALKGKAMLEKLNLEQNNIGSDGAKAIADALSSRSRLVLTSLDIRFNNLGDEGKQAVRDAVKDRRPFELVL</sequence>
<evidence type="ECO:0000256" key="3">
    <source>
        <dbReference type="ARBA" id="ARBA00022737"/>
    </source>
</evidence>
<gene>
    <name evidence="5" type="ORF">Ctob_009035</name>
</gene>
<dbReference type="EMBL" id="JWZX01001685">
    <property type="protein sequence ID" value="KOO32798.1"/>
    <property type="molecule type" value="Genomic_DNA"/>
</dbReference>
<organism evidence="5 6">
    <name type="scientific">Chrysochromulina tobinii</name>
    <dbReference type="NCBI Taxonomy" id="1460289"/>
    <lineage>
        <taxon>Eukaryota</taxon>
        <taxon>Haptista</taxon>
        <taxon>Haptophyta</taxon>
        <taxon>Prymnesiophyceae</taxon>
        <taxon>Prymnesiales</taxon>
        <taxon>Chrysochromulinaceae</taxon>
        <taxon>Chrysochromulina</taxon>
    </lineage>
</organism>
<dbReference type="GO" id="GO:0031267">
    <property type="term" value="F:small GTPase binding"/>
    <property type="evidence" value="ECO:0007669"/>
    <property type="project" value="TreeGrafter"/>
</dbReference>
<evidence type="ECO:0000313" key="6">
    <source>
        <dbReference type="Proteomes" id="UP000037460"/>
    </source>
</evidence>
<dbReference type="InterPro" id="IPR027417">
    <property type="entry name" value="P-loop_NTPase"/>
</dbReference>
<dbReference type="GO" id="GO:0005634">
    <property type="term" value="C:nucleus"/>
    <property type="evidence" value="ECO:0007669"/>
    <property type="project" value="TreeGrafter"/>
</dbReference>
<dbReference type="InterPro" id="IPR011009">
    <property type="entry name" value="Kinase-like_dom_sf"/>
</dbReference>
<evidence type="ECO:0000256" key="1">
    <source>
        <dbReference type="ARBA" id="ARBA00022468"/>
    </source>
</evidence>
<keyword evidence="6" id="KW-1185">Reference proteome</keyword>
<dbReference type="Proteomes" id="UP000037460">
    <property type="component" value="Unassembled WGS sequence"/>
</dbReference>
<dbReference type="SMART" id="SM00368">
    <property type="entry name" value="LRR_RI"/>
    <property type="match status" value="17"/>
</dbReference>
<proteinExistence type="predicted"/>
<reference evidence="6" key="1">
    <citation type="journal article" date="2015" name="PLoS Genet.">
        <title>Genome Sequence and Transcriptome Analyses of Chrysochromulina tobin: Metabolic Tools for Enhanced Algal Fitness in the Prominent Order Prymnesiales (Haptophyceae).</title>
        <authorList>
            <person name="Hovde B.T."/>
            <person name="Deodato C.R."/>
            <person name="Hunsperger H.M."/>
            <person name="Ryken S.A."/>
            <person name="Yost W."/>
            <person name="Jha R.K."/>
            <person name="Patterson J."/>
            <person name="Monnat R.J. Jr."/>
            <person name="Barlow S.B."/>
            <person name="Starkenburg S.R."/>
            <person name="Cattolico R.A."/>
        </authorList>
    </citation>
    <scope>NUCLEOTIDE SEQUENCE</scope>
    <source>
        <strain evidence="6">CCMP291</strain>
    </source>
</reference>
<feature type="compositionally biased region" description="Polar residues" evidence="4">
    <location>
        <begin position="39"/>
        <end position="50"/>
    </location>
</feature>
<keyword evidence="2" id="KW-0433">Leucine-rich repeat</keyword>
<evidence type="ECO:0000256" key="2">
    <source>
        <dbReference type="ARBA" id="ARBA00022614"/>
    </source>
</evidence>
<dbReference type="SUPFAM" id="SSF56112">
    <property type="entry name" value="Protein kinase-like (PK-like)"/>
    <property type="match status" value="1"/>
</dbReference>
<dbReference type="OrthoDB" id="433924at2759"/>
<dbReference type="Gene3D" id="3.40.50.300">
    <property type="entry name" value="P-loop containing nucleotide triphosphate hydrolases"/>
    <property type="match status" value="1"/>
</dbReference>
<dbReference type="GO" id="GO:0005829">
    <property type="term" value="C:cytosol"/>
    <property type="evidence" value="ECO:0007669"/>
    <property type="project" value="TreeGrafter"/>
</dbReference>
<dbReference type="Pfam" id="PF13516">
    <property type="entry name" value="LRR_6"/>
    <property type="match status" value="12"/>
</dbReference>
<dbReference type="SUPFAM" id="SSF52047">
    <property type="entry name" value="RNI-like"/>
    <property type="match status" value="3"/>
</dbReference>
<protein>
    <submittedName>
        <fullName evidence="5">Protein nlrc3</fullName>
    </submittedName>
</protein>
<dbReference type="Gene3D" id="3.90.1200.10">
    <property type="match status" value="1"/>
</dbReference>
<dbReference type="InterPro" id="IPR001611">
    <property type="entry name" value="Leu-rich_rpt"/>
</dbReference>
<feature type="region of interest" description="Disordered" evidence="4">
    <location>
        <begin position="39"/>
        <end position="60"/>
    </location>
</feature>
<dbReference type="SUPFAM" id="SSF52540">
    <property type="entry name" value="P-loop containing nucleoside triphosphate hydrolases"/>
    <property type="match status" value="1"/>
</dbReference>
<keyword evidence="1" id="KW-0343">GTPase activation</keyword>
<dbReference type="InterPro" id="IPR032675">
    <property type="entry name" value="LRR_dom_sf"/>
</dbReference>
<comment type="caution">
    <text evidence="5">The sequence shown here is derived from an EMBL/GenBank/DDBJ whole genome shotgun (WGS) entry which is preliminary data.</text>
</comment>
<dbReference type="InterPro" id="IPR027038">
    <property type="entry name" value="RanGap"/>
</dbReference>
<dbReference type="GO" id="GO:0005096">
    <property type="term" value="F:GTPase activator activity"/>
    <property type="evidence" value="ECO:0007669"/>
    <property type="project" value="UniProtKB-KW"/>
</dbReference>
<dbReference type="GO" id="GO:0006913">
    <property type="term" value="P:nucleocytoplasmic transport"/>
    <property type="evidence" value="ECO:0007669"/>
    <property type="project" value="TreeGrafter"/>
</dbReference>
<accession>A0A0M0K330</accession>
<evidence type="ECO:0000256" key="4">
    <source>
        <dbReference type="SAM" id="MobiDB-lite"/>
    </source>
</evidence>
<keyword evidence="3" id="KW-0677">Repeat</keyword>
<dbReference type="PANTHER" id="PTHR24113:SF12">
    <property type="entry name" value="RAN GTPASE-ACTIVATING PROTEIN 1"/>
    <property type="match status" value="1"/>
</dbReference>
<dbReference type="Gene3D" id="3.80.10.10">
    <property type="entry name" value="Ribonuclease Inhibitor"/>
    <property type="match status" value="3"/>
</dbReference>